<dbReference type="PANTHER" id="PTHR43766">
    <property type="entry name" value="TRYPTOPHAN--TRNA LIGASE, MITOCHONDRIAL"/>
    <property type="match status" value="1"/>
</dbReference>
<dbReference type="InterPro" id="IPR014729">
    <property type="entry name" value="Rossmann-like_a/b/a_fold"/>
</dbReference>
<evidence type="ECO:0000256" key="6">
    <source>
        <dbReference type="ARBA" id="ARBA00023146"/>
    </source>
</evidence>
<evidence type="ECO:0000256" key="8">
    <source>
        <dbReference type="HAMAP-Rule" id="MF_00140"/>
    </source>
</evidence>
<dbReference type="SUPFAM" id="SSF52374">
    <property type="entry name" value="Nucleotidylyl transferase"/>
    <property type="match status" value="1"/>
</dbReference>
<dbReference type="Pfam" id="PF00579">
    <property type="entry name" value="tRNA-synt_1b"/>
    <property type="match status" value="1"/>
</dbReference>
<feature type="binding site" evidence="8">
    <location>
        <position position="171"/>
    </location>
    <ligand>
        <name>L-tryptophan</name>
        <dbReference type="ChEBI" id="CHEBI:57912"/>
    </ligand>
</feature>
<comment type="caution">
    <text evidence="8">Lacks conserved residue(s) required for the propagation of feature annotation.</text>
</comment>
<evidence type="ECO:0000313" key="10">
    <source>
        <dbReference type="EMBL" id="MBB4734576.1"/>
    </source>
</evidence>
<dbReference type="PROSITE" id="PS00178">
    <property type="entry name" value="AA_TRNA_LIGASE_I"/>
    <property type="match status" value="1"/>
</dbReference>
<keyword evidence="3 8" id="KW-0547">Nucleotide-binding</keyword>
<comment type="catalytic activity">
    <reaction evidence="7 8">
        <text>tRNA(Trp) + L-tryptophan + ATP = L-tryptophyl-tRNA(Trp) + AMP + diphosphate + H(+)</text>
        <dbReference type="Rhea" id="RHEA:24080"/>
        <dbReference type="Rhea" id="RHEA-COMP:9671"/>
        <dbReference type="Rhea" id="RHEA-COMP:9705"/>
        <dbReference type="ChEBI" id="CHEBI:15378"/>
        <dbReference type="ChEBI" id="CHEBI:30616"/>
        <dbReference type="ChEBI" id="CHEBI:33019"/>
        <dbReference type="ChEBI" id="CHEBI:57912"/>
        <dbReference type="ChEBI" id="CHEBI:78442"/>
        <dbReference type="ChEBI" id="CHEBI:78535"/>
        <dbReference type="ChEBI" id="CHEBI:456215"/>
        <dbReference type="EC" id="6.1.1.2"/>
    </reaction>
</comment>
<name>A0A7W7DWF6_9MICC</name>
<dbReference type="Gene3D" id="1.10.240.10">
    <property type="entry name" value="Tyrosyl-Transfer RNA Synthetase"/>
    <property type="match status" value="1"/>
</dbReference>
<dbReference type="AlphaFoldDB" id="A0A7W7DWF6"/>
<dbReference type="InterPro" id="IPR024109">
    <property type="entry name" value="Trp-tRNA-ligase_bac-type"/>
</dbReference>
<organism evidence="10 11">
    <name type="scientific">Micrococcus cohnii</name>
    <dbReference type="NCBI Taxonomy" id="993416"/>
    <lineage>
        <taxon>Bacteria</taxon>
        <taxon>Bacillati</taxon>
        <taxon>Actinomycetota</taxon>
        <taxon>Actinomycetes</taxon>
        <taxon>Micrococcales</taxon>
        <taxon>Micrococcaceae</taxon>
        <taxon>Micrococcus</taxon>
    </lineage>
</organism>
<dbReference type="FunFam" id="1.10.240.10:FF:000002">
    <property type="entry name" value="Tryptophan--tRNA ligase"/>
    <property type="match status" value="1"/>
</dbReference>
<dbReference type="InterPro" id="IPR002306">
    <property type="entry name" value="Trp-tRNA-ligase"/>
</dbReference>
<dbReference type="GO" id="GO:0005524">
    <property type="term" value="F:ATP binding"/>
    <property type="evidence" value="ECO:0007669"/>
    <property type="project" value="UniProtKB-UniRule"/>
</dbReference>
<comment type="subunit">
    <text evidence="8">Homodimer.</text>
</comment>
<gene>
    <name evidence="8" type="primary">trpS</name>
    <name evidence="10" type="ORF">HDA30_000084</name>
</gene>
<dbReference type="PRINTS" id="PR01039">
    <property type="entry name" value="TRNASYNTHTRP"/>
</dbReference>
<dbReference type="GO" id="GO:0006436">
    <property type="term" value="P:tryptophanyl-tRNA aminoacylation"/>
    <property type="evidence" value="ECO:0007669"/>
    <property type="project" value="UniProtKB-UniRule"/>
</dbReference>
<feature type="binding site" evidence="8">
    <location>
        <position position="222"/>
    </location>
    <ligand>
        <name>ATP</name>
        <dbReference type="ChEBI" id="CHEBI:30616"/>
    </ligand>
</feature>
<sequence>MTEQTQQQARGARRNTVADVLAQDPATTAHLPGAGRGHRVLSGMQPSADSLHLGNYLGALVNWVRTQDDVESFFFVPDLHAITVPQEPEALAQRTRVAAAQYIAAGIDPQRSTLFVQSQVPEHAQLAWVLTCMTGMGEAMRMTQFKDKAAKQGQDAAGVGLLAYPMLMAADILLYQPHGVPVGDDQRQHVELTRTLAQRFNHRFGETFVVPTGFYPEAGARIYDLQAPTSKMSKSAQSPNGLINILDAPKTIAKRIKSAVTDDGTQVRFDREAKPGVSNLLTILSAVTQRPVAALEAEFEGKMYGHLKVAVADAVVEALAPIRERALELLEDPTELDRILADGAHKAREVAQPVLQDVYAKVGFLPPMG</sequence>
<keyword evidence="11" id="KW-1185">Reference proteome</keyword>
<dbReference type="RefSeq" id="WP_184240764.1">
    <property type="nucleotide sequence ID" value="NZ_JACHNA010000001.1"/>
</dbReference>
<evidence type="ECO:0000256" key="5">
    <source>
        <dbReference type="ARBA" id="ARBA00022917"/>
    </source>
</evidence>
<dbReference type="NCBIfam" id="TIGR00233">
    <property type="entry name" value="trpS"/>
    <property type="match status" value="1"/>
</dbReference>
<feature type="binding site" evidence="8">
    <location>
        <begin position="45"/>
        <end position="47"/>
    </location>
    <ligand>
        <name>ATP</name>
        <dbReference type="ChEBI" id="CHEBI:30616"/>
    </ligand>
</feature>
<protein>
    <recommendedName>
        <fullName evidence="8">Tryptophan--tRNA ligase</fullName>
        <ecNumber evidence="8">6.1.1.2</ecNumber>
    </recommendedName>
    <alternativeName>
        <fullName evidence="8">Tryptophanyl-tRNA synthetase</fullName>
        <shortName evidence="8">TrpRS</shortName>
    </alternativeName>
</protein>
<evidence type="ECO:0000313" key="11">
    <source>
        <dbReference type="Proteomes" id="UP000540191"/>
    </source>
</evidence>
<dbReference type="InterPro" id="IPR050203">
    <property type="entry name" value="Trp-tRNA_synthetase"/>
</dbReference>
<evidence type="ECO:0000256" key="3">
    <source>
        <dbReference type="ARBA" id="ARBA00022741"/>
    </source>
</evidence>
<feature type="binding site" evidence="8">
    <location>
        <begin position="231"/>
        <end position="235"/>
    </location>
    <ligand>
        <name>ATP</name>
        <dbReference type="ChEBI" id="CHEBI:30616"/>
    </ligand>
</feature>
<accession>A0A7W7DWF6</accession>
<keyword evidence="2 8" id="KW-0436">Ligase</keyword>
<evidence type="ECO:0000256" key="9">
    <source>
        <dbReference type="RuleBase" id="RU363036"/>
    </source>
</evidence>
<proteinExistence type="inferred from homology"/>
<keyword evidence="4 8" id="KW-0067">ATP-binding</keyword>
<dbReference type="PANTHER" id="PTHR43766:SF1">
    <property type="entry name" value="TRYPTOPHAN--TRNA LIGASE, MITOCHONDRIAL"/>
    <property type="match status" value="1"/>
</dbReference>
<evidence type="ECO:0000256" key="4">
    <source>
        <dbReference type="ARBA" id="ARBA00022840"/>
    </source>
</evidence>
<comment type="similarity">
    <text evidence="1 8 9">Belongs to the class-I aminoacyl-tRNA synthetase family.</text>
</comment>
<feature type="short sequence motif" description="'KMSKS' region" evidence="8">
    <location>
        <begin position="231"/>
        <end position="235"/>
    </location>
</feature>
<dbReference type="GO" id="GO:0004830">
    <property type="term" value="F:tryptophan-tRNA ligase activity"/>
    <property type="evidence" value="ECO:0007669"/>
    <property type="project" value="UniProtKB-UniRule"/>
</dbReference>
<feature type="binding site" evidence="8">
    <location>
        <begin position="183"/>
        <end position="185"/>
    </location>
    <ligand>
        <name>ATP</name>
        <dbReference type="ChEBI" id="CHEBI:30616"/>
    </ligand>
</feature>
<keyword evidence="6 8" id="KW-0030">Aminoacyl-tRNA synthetase</keyword>
<evidence type="ECO:0000256" key="2">
    <source>
        <dbReference type="ARBA" id="ARBA00022598"/>
    </source>
</evidence>
<dbReference type="EMBL" id="JACHNA010000001">
    <property type="protein sequence ID" value="MBB4734576.1"/>
    <property type="molecule type" value="Genomic_DNA"/>
</dbReference>
<evidence type="ECO:0000256" key="7">
    <source>
        <dbReference type="ARBA" id="ARBA00049929"/>
    </source>
</evidence>
<dbReference type="Proteomes" id="UP000540191">
    <property type="component" value="Unassembled WGS sequence"/>
</dbReference>
<reference evidence="10 11" key="1">
    <citation type="submission" date="2020-08" db="EMBL/GenBank/DDBJ databases">
        <title>Sequencing the genomes of 1000 actinobacteria strains.</title>
        <authorList>
            <person name="Klenk H.-P."/>
        </authorList>
    </citation>
    <scope>NUCLEOTIDE SEQUENCE [LARGE SCALE GENOMIC DNA]</scope>
    <source>
        <strain evidence="10 11">DSM 23974</strain>
    </source>
</reference>
<evidence type="ECO:0000256" key="1">
    <source>
        <dbReference type="ARBA" id="ARBA00005594"/>
    </source>
</evidence>
<dbReference type="Gene3D" id="3.40.50.620">
    <property type="entry name" value="HUPs"/>
    <property type="match status" value="1"/>
</dbReference>
<dbReference type="InterPro" id="IPR002305">
    <property type="entry name" value="aa-tRNA-synth_Ic"/>
</dbReference>
<dbReference type="EC" id="6.1.1.2" evidence="8"/>
<comment type="caution">
    <text evidence="10">The sequence shown here is derived from an EMBL/GenBank/DDBJ whole genome shotgun (WGS) entry which is preliminary data.</text>
</comment>
<keyword evidence="8" id="KW-0963">Cytoplasm</keyword>
<dbReference type="GO" id="GO:0005829">
    <property type="term" value="C:cytosol"/>
    <property type="evidence" value="ECO:0007669"/>
    <property type="project" value="TreeGrafter"/>
</dbReference>
<comment type="function">
    <text evidence="8">Catalyzes the attachment of tryptophan to tRNA(Trp).</text>
</comment>
<dbReference type="InterPro" id="IPR001412">
    <property type="entry name" value="aa-tRNA-synth_I_CS"/>
</dbReference>
<feature type="binding site" evidence="8">
    <location>
        <begin position="54"/>
        <end position="55"/>
    </location>
    <ligand>
        <name>ATP</name>
        <dbReference type="ChEBI" id="CHEBI:30616"/>
    </ligand>
</feature>
<dbReference type="CDD" id="cd00806">
    <property type="entry name" value="TrpRS_core"/>
    <property type="match status" value="1"/>
</dbReference>
<dbReference type="HAMAP" id="MF_00140_B">
    <property type="entry name" value="Trp_tRNA_synth_B"/>
    <property type="match status" value="1"/>
</dbReference>
<keyword evidence="5 8" id="KW-0648">Protein biosynthesis</keyword>
<comment type="subcellular location">
    <subcellularLocation>
        <location evidence="8">Cytoplasm</location>
    </subcellularLocation>
</comment>